<evidence type="ECO:0000313" key="1">
    <source>
        <dbReference type="EMBL" id="RKR87493.1"/>
    </source>
</evidence>
<organism evidence="1 2">
    <name type="scientific">Micromonospora pisi</name>
    <dbReference type="NCBI Taxonomy" id="589240"/>
    <lineage>
        <taxon>Bacteria</taxon>
        <taxon>Bacillati</taxon>
        <taxon>Actinomycetota</taxon>
        <taxon>Actinomycetes</taxon>
        <taxon>Micromonosporales</taxon>
        <taxon>Micromonosporaceae</taxon>
        <taxon>Micromonospora</taxon>
    </lineage>
</organism>
<gene>
    <name evidence="1" type="ORF">BDK92_1771</name>
</gene>
<comment type="caution">
    <text evidence="1">The sequence shown here is derived from an EMBL/GenBank/DDBJ whole genome shotgun (WGS) entry which is preliminary data.</text>
</comment>
<name>A0A495JF47_9ACTN</name>
<dbReference type="AlphaFoldDB" id="A0A495JF47"/>
<dbReference type="EMBL" id="RBKT01000001">
    <property type="protein sequence ID" value="RKR87493.1"/>
    <property type="molecule type" value="Genomic_DNA"/>
</dbReference>
<dbReference type="Proteomes" id="UP000277671">
    <property type="component" value="Unassembled WGS sequence"/>
</dbReference>
<protein>
    <submittedName>
        <fullName evidence="1">Uncharacterized protein</fullName>
    </submittedName>
</protein>
<evidence type="ECO:0000313" key="2">
    <source>
        <dbReference type="Proteomes" id="UP000277671"/>
    </source>
</evidence>
<reference evidence="1 2" key="1">
    <citation type="submission" date="2018-10" db="EMBL/GenBank/DDBJ databases">
        <title>Sequencing the genomes of 1000 actinobacteria strains.</title>
        <authorList>
            <person name="Klenk H.-P."/>
        </authorList>
    </citation>
    <scope>NUCLEOTIDE SEQUENCE [LARGE SCALE GENOMIC DNA]</scope>
    <source>
        <strain evidence="1 2">DSM 45175</strain>
    </source>
</reference>
<keyword evidence="2" id="KW-1185">Reference proteome</keyword>
<proteinExistence type="predicted"/>
<sequence>MRDGNTPDAPGGPVAEVAGAAELHFWRPGAQDAE</sequence>
<accession>A0A495JF47</accession>